<name>A0A4P9VXT8_9FUNG</name>
<keyword evidence="1" id="KW-0472">Membrane</keyword>
<keyword evidence="1" id="KW-0812">Transmembrane</keyword>
<keyword evidence="1" id="KW-1133">Transmembrane helix</keyword>
<evidence type="ECO:0000313" key="2">
    <source>
        <dbReference type="EMBL" id="RKO84571.1"/>
    </source>
</evidence>
<proteinExistence type="predicted"/>
<dbReference type="AlphaFoldDB" id="A0A4P9VXT8"/>
<gene>
    <name evidence="2" type="ORF">BDK51DRAFT_42712</name>
</gene>
<sequence>MANAIISQQSSCAASATSNQNINIGPINGSVGSLLQTAQSTVTVGCMQETSNSTTLQNDISQNFKSAIQQEATAYPTFFSVNASSNVAINNQKAITNIAQNFDVNTVKNCVAKSTQEQQINIGGVGTSGHVEAISQVINASTVANCIQQDAVTNKAIDHLATTVSAEISQAASSGFNTKMFIAALCISCILFIVAGGIYFLLQDGSSGIGSSQGINPTELAELALI</sequence>
<keyword evidence="3" id="KW-1185">Reference proteome</keyword>
<dbReference type="EMBL" id="KZ999958">
    <property type="protein sequence ID" value="RKO84571.1"/>
    <property type="molecule type" value="Genomic_DNA"/>
</dbReference>
<dbReference type="Proteomes" id="UP000269721">
    <property type="component" value="Unassembled WGS sequence"/>
</dbReference>
<accession>A0A4P9VXT8</accession>
<protein>
    <submittedName>
        <fullName evidence="2">Uncharacterized protein</fullName>
    </submittedName>
</protein>
<organism evidence="2 3">
    <name type="scientific">Blyttiomyces helicus</name>
    <dbReference type="NCBI Taxonomy" id="388810"/>
    <lineage>
        <taxon>Eukaryota</taxon>
        <taxon>Fungi</taxon>
        <taxon>Fungi incertae sedis</taxon>
        <taxon>Chytridiomycota</taxon>
        <taxon>Chytridiomycota incertae sedis</taxon>
        <taxon>Chytridiomycetes</taxon>
        <taxon>Chytridiomycetes incertae sedis</taxon>
        <taxon>Blyttiomyces</taxon>
    </lineage>
</organism>
<evidence type="ECO:0000256" key="1">
    <source>
        <dbReference type="SAM" id="Phobius"/>
    </source>
</evidence>
<evidence type="ECO:0000313" key="3">
    <source>
        <dbReference type="Proteomes" id="UP000269721"/>
    </source>
</evidence>
<reference evidence="3" key="1">
    <citation type="journal article" date="2018" name="Nat. Microbiol.">
        <title>Leveraging single-cell genomics to expand the fungal tree of life.</title>
        <authorList>
            <person name="Ahrendt S.R."/>
            <person name="Quandt C.A."/>
            <person name="Ciobanu D."/>
            <person name="Clum A."/>
            <person name="Salamov A."/>
            <person name="Andreopoulos B."/>
            <person name="Cheng J.F."/>
            <person name="Woyke T."/>
            <person name="Pelin A."/>
            <person name="Henrissat B."/>
            <person name="Reynolds N.K."/>
            <person name="Benny G.L."/>
            <person name="Smith M.E."/>
            <person name="James T.Y."/>
            <person name="Grigoriev I.V."/>
        </authorList>
    </citation>
    <scope>NUCLEOTIDE SEQUENCE [LARGE SCALE GENOMIC DNA]</scope>
</reference>
<feature type="transmembrane region" description="Helical" evidence="1">
    <location>
        <begin position="180"/>
        <end position="202"/>
    </location>
</feature>